<dbReference type="STRING" id="1130080.SAMN04488113_1216"/>
<evidence type="ECO:0000313" key="2">
    <source>
        <dbReference type="Proteomes" id="UP000198564"/>
    </source>
</evidence>
<organism evidence="1 2">
    <name type="scientific">Alkalibacterium gilvum</name>
    <dbReference type="NCBI Taxonomy" id="1130080"/>
    <lineage>
        <taxon>Bacteria</taxon>
        <taxon>Bacillati</taxon>
        <taxon>Bacillota</taxon>
        <taxon>Bacilli</taxon>
        <taxon>Lactobacillales</taxon>
        <taxon>Carnobacteriaceae</taxon>
        <taxon>Alkalibacterium</taxon>
    </lineage>
</organism>
<dbReference type="EMBL" id="FNYW01000021">
    <property type="protein sequence ID" value="SEI79801.1"/>
    <property type="molecule type" value="Genomic_DNA"/>
</dbReference>
<reference evidence="2" key="1">
    <citation type="submission" date="2016-10" db="EMBL/GenBank/DDBJ databases">
        <authorList>
            <person name="Varghese N."/>
            <person name="Submissions S."/>
        </authorList>
    </citation>
    <scope>NUCLEOTIDE SEQUENCE [LARGE SCALE GENOMIC DNA]</scope>
    <source>
        <strain evidence="2">DSM 25751</strain>
    </source>
</reference>
<protein>
    <submittedName>
        <fullName evidence="1">Uncharacterized protein</fullName>
    </submittedName>
</protein>
<gene>
    <name evidence="1" type="ORF">SAMN04488113_1216</name>
</gene>
<dbReference type="AlphaFoldDB" id="A0A1H6TIG1"/>
<keyword evidence="2" id="KW-1185">Reference proteome</keyword>
<dbReference type="Proteomes" id="UP000198564">
    <property type="component" value="Unassembled WGS sequence"/>
</dbReference>
<name>A0A1H6TIG1_9LACT</name>
<sequence length="55" mass="6228">MDFKPQDLLDLSELPAIDETGDYKSAGFTVRNDSWDNYLALAEQIQEELKADGHL</sequence>
<evidence type="ECO:0000313" key="1">
    <source>
        <dbReference type="EMBL" id="SEI79801.1"/>
    </source>
</evidence>
<proteinExistence type="predicted"/>
<dbReference type="RefSeq" id="WP_177170524.1">
    <property type="nucleotide sequence ID" value="NZ_FNYW01000021.1"/>
</dbReference>
<accession>A0A1H6TIG1</accession>